<dbReference type="AlphaFoldDB" id="A0A652YZ55"/>
<name>A0A652YZ55_NOCGL</name>
<reference evidence="1" key="1">
    <citation type="submission" date="2019-07" db="EMBL/GenBank/DDBJ databases">
        <title>Genomic Encyclopedia of Type Strains, Phase IV (KMG-IV): sequencing the most valuable type-strain genomes for metagenomic binning, comparative biology and taxonomic classification.</title>
        <authorList>
            <person name="Goeker M."/>
        </authorList>
    </citation>
    <scope>NUCLEOTIDE SEQUENCE</scope>
    <source>
        <strain evidence="1">DSM 44596</strain>
    </source>
</reference>
<sequence length="394" mass="41862">MPGTEERLPKDRRQRWTWRDTAFIAVVVLLGAGAARLTQDDGPAAIPGCESVEAAGEVESFLVATIGGDDPGYNDPDYPWFSKSKADAMRRAVTEALPVDARLEDPGFAFIFPPVHNFGEARSPESAEELTLGGSTTALGDIARGDARATVSVDVREWTGPIPSCVEGSVDRREVRADGRVLDFYEAKDAASPYAQDFVVVYVPGVSRVFASVTGFDGSDAQVLSTDELVDVALAPGFAVTEDIPPMTFCGILTVMEEGGVDNNVVSRLNTVLDERWRWLGTTGLRLDRPLGSLVPDDSGSGLCADVVVSAPGAAANLQISITRNGFRLLENAVILPDDTLISRTENPGTSSVAVQHPSGETVVVRTVTHTVSPLVIEQLELIATSPGLEIAPS</sequence>
<gene>
    <name evidence="1" type="ORF">FNL38_1011205</name>
</gene>
<protein>
    <submittedName>
        <fullName evidence="1">Uncharacterized protein</fullName>
    </submittedName>
</protein>
<organism evidence="1">
    <name type="scientific">Nocardia globerula</name>
    <dbReference type="NCBI Taxonomy" id="1818"/>
    <lineage>
        <taxon>Bacteria</taxon>
        <taxon>Bacillati</taxon>
        <taxon>Actinomycetota</taxon>
        <taxon>Actinomycetes</taxon>
        <taxon>Mycobacteriales</taxon>
        <taxon>Nocardiaceae</taxon>
        <taxon>Nocardia</taxon>
    </lineage>
</organism>
<dbReference type="EMBL" id="VNIQ01000001">
    <property type="protein sequence ID" value="TYQ08828.1"/>
    <property type="molecule type" value="Genomic_DNA"/>
</dbReference>
<comment type="caution">
    <text evidence="1">The sequence shown here is derived from an EMBL/GenBank/DDBJ whole genome shotgun (WGS) entry which is preliminary data.</text>
</comment>
<proteinExistence type="predicted"/>
<evidence type="ECO:0000313" key="1">
    <source>
        <dbReference type="EMBL" id="TYQ08828.1"/>
    </source>
</evidence>
<accession>A0A652YZ55</accession>